<dbReference type="EMBL" id="BAAATE010000016">
    <property type="protein sequence ID" value="GAA2674615.1"/>
    <property type="molecule type" value="Genomic_DNA"/>
</dbReference>
<feature type="region of interest" description="Disordered" evidence="1">
    <location>
        <begin position="38"/>
        <end position="63"/>
    </location>
</feature>
<comment type="caution">
    <text evidence="2">The sequence shown here is derived from an EMBL/GenBank/DDBJ whole genome shotgun (WGS) entry which is preliminary data.</text>
</comment>
<gene>
    <name evidence="2" type="ORF">GCM10010412_055820</name>
</gene>
<keyword evidence="3" id="KW-1185">Reference proteome</keyword>
<evidence type="ECO:0000313" key="3">
    <source>
        <dbReference type="Proteomes" id="UP001501666"/>
    </source>
</evidence>
<sequence>MSKPALDLVAHDCAAHGLAHHETDQWRSVPRDFQMQDEGGATGARSALDRDGEILTPPHAGLL</sequence>
<protein>
    <submittedName>
        <fullName evidence="2">Uncharacterized protein</fullName>
    </submittedName>
</protein>
<organism evidence="2 3">
    <name type="scientific">Nonomuraea recticatena</name>
    <dbReference type="NCBI Taxonomy" id="46178"/>
    <lineage>
        <taxon>Bacteria</taxon>
        <taxon>Bacillati</taxon>
        <taxon>Actinomycetota</taxon>
        <taxon>Actinomycetes</taxon>
        <taxon>Streptosporangiales</taxon>
        <taxon>Streptosporangiaceae</taxon>
        <taxon>Nonomuraea</taxon>
    </lineage>
</organism>
<accession>A0ABN3SDM8</accession>
<reference evidence="2 3" key="1">
    <citation type="journal article" date="2019" name="Int. J. Syst. Evol. Microbiol.">
        <title>The Global Catalogue of Microorganisms (GCM) 10K type strain sequencing project: providing services to taxonomists for standard genome sequencing and annotation.</title>
        <authorList>
            <consortium name="The Broad Institute Genomics Platform"/>
            <consortium name="The Broad Institute Genome Sequencing Center for Infectious Disease"/>
            <person name="Wu L."/>
            <person name="Ma J."/>
        </authorList>
    </citation>
    <scope>NUCLEOTIDE SEQUENCE [LARGE SCALE GENOMIC DNA]</scope>
    <source>
        <strain evidence="2 3">JCM 6835</strain>
    </source>
</reference>
<dbReference type="Proteomes" id="UP001501666">
    <property type="component" value="Unassembled WGS sequence"/>
</dbReference>
<evidence type="ECO:0000256" key="1">
    <source>
        <dbReference type="SAM" id="MobiDB-lite"/>
    </source>
</evidence>
<proteinExistence type="predicted"/>
<evidence type="ECO:0000313" key="2">
    <source>
        <dbReference type="EMBL" id="GAA2674615.1"/>
    </source>
</evidence>
<name>A0ABN3SDM8_9ACTN</name>